<comment type="caution">
    <text evidence="3">The sequence shown here is derived from an EMBL/GenBank/DDBJ whole genome shotgun (WGS) entry which is preliminary data.</text>
</comment>
<dbReference type="InterPro" id="IPR024478">
    <property type="entry name" value="HlyB_4HB_MCP"/>
</dbReference>
<keyword evidence="1" id="KW-0812">Transmembrane</keyword>
<dbReference type="Proteomes" id="UP000619457">
    <property type="component" value="Unassembled WGS sequence"/>
</dbReference>
<feature type="domain" description="Chemotaxis methyl-accepting receptor HlyB-like 4HB MCP" evidence="2">
    <location>
        <begin position="6"/>
        <end position="176"/>
    </location>
</feature>
<keyword evidence="4" id="KW-1185">Reference proteome</keyword>
<organism evidence="3 4">
    <name type="scientific">Echinicola pacifica</name>
    <dbReference type="NCBI Taxonomy" id="346377"/>
    <lineage>
        <taxon>Bacteria</taxon>
        <taxon>Pseudomonadati</taxon>
        <taxon>Bacteroidota</taxon>
        <taxon>Cytophagia</taxon>
        <taxon>Cytophagales</taxon>
        <taxon>Cyclobacteriaceae</taxon>
        <taxon>Echinicola</taxon>
    </lineage>
</organism>
<reference evidence="3" key="1">
    <citation type="journal article" date="2014" name="Int. J. Syst. Evol. Microbiol.">
        <title>Complete genome sequence of Corynebacterium casei LMG S-19264T (=DSM 44701T), isolated from a smear-ripened cheese.</title>
        <authorList>
            <consortium name="US DOE Joint Genome Institute (JGI-PGF)"/>
            <person name="Walter F."/>
            <person name="Albersmeier A."/>
            <person name="Kalinowski J."/>
            <person name="Ruckert C."/>
        </authorList>
    </citation>
    <scope>NUCLEOTIDE SEQUENCE</scope>
    <source>
        <strain evidence="3">KCTC 12368</strain>
    </source>
</reference>
<reference evidence="3" key="2">
    <citation type="submission" date="2020-09" db="EMBL/GenBank/DDBJ databases">
        <authorList>
            <person name="Sun Q."/>
            <person name="Kim S."/>
        </authorList>
    </citation>
    <scope>NUCLEOTIDE SEQUENCE</scope>
    <source>
        <strain evidence="3">KCTC 12368</strain>
    </source>
</reference>
<protein>
    <recommendedName>
        <fullName evidence="2">Chemotaxis methyl-accepting receptor HlyB-like 4HB MCP domain-containing protein</fullName>
    </recommendedName>
</protein>
<proteinExistence type="predicted"/>
<feature type="transmembrane region" description="Helical" evidence="1">
    <location>
        <begin position="189"/>
        <end position="207"/>
    </location>
</feature>
<sequence>MKWVYSIKNRLAIAGLLMVVFISVFVKNILDEENVSDLTISLATIYEDRLLPESYIYHLSDILNKKQRMLDDSQTALEFQNHASTTSDLNLKIDSILVVFEATHLTSEEAVALSSLTSNMQTIKNLEHIIIDGSIEDFEQAKGDTENYITAASEDLQTLSEIQLTVGKQVNDDSQRIMAGSSILTKFETALLIVLAIVINALIFGVVSSRSKIRQRANWN</sequence>
<dbReference type="AlphaFoldDB" id="A0A918Q2X2"/>
<gene>
    <name evidence="3" type="ORF">GCM10007049_26210</name>
</gene>
<evidence type="ECO:0000313" key="3">
    <source>
        <dbReference type="EMBL" id="GGZ31698.1"/>
    </source>
</evidence>
<keyword evidence="1" id="KW-0472">Membrane</keyword>
<dbReference type="Pfam" id="PF12729">
    <property type="entry name" value="4HB_MCP_1"/>
    <property type="match status" value="1"/>
</dbReference>
<dbReference type="RefSeq" id="WP_018474838.1">
    <property type="nucleotide sequence ID" value="NZ_BMWX01000004.1"/>
</dbReference>
<dbReference type="EMBL" id="BMWX01000004">
    <property type="protein sequence ID" value="GGZ31698.1"/>
    <property type="molecule type" value="Genomic_DNA"/>
</dbReference>
<evidence type="ECO:0000259" key="2">
    <source>
        <dbReference type="Pfam" id="PF12729"/>
    </source>
</evidence>
<keyword evidence="1" id="KW-1133">Transmembrane helix</keyword>
<name>A0A918Q2X2_9BACT</name>
<evidence type="ECO:0000313" key="4">
    <source>
        <dbReference type="Proteomes" id="UP000619457"/>
    </source>
</evidence>
<accession>A0A918Q2X2</accession>
<evidence type="ECO:0000256" key="1">
    <source>
        <dbReference type="SAM" id="Phobius"/>
    </source>
</evidence>